<dbReference type="AlphaFoldDB" id="A0A1I4PJL4"/>
<evidence type="ECO:0000256" key="9">
    <source>
        <dbReference type="ARBA" id="ARBA00023012"/>
    </source>
</evidence>
<dbReference type="CDD" id="cd00082">
    <property type="entry name" value="HisKA"/>
    <property type="match status" value="1"/>
</dbReference>
<dbReference type="GO" id="GO:0000155">
    <property type="term" value="F:phosphorelay sensor kinase activity"/>
    <property type="evidence" value="ECO:0007669"/>
    <property type="project" value="InterPro"/>
</dbReference>
<reference evidence="17" key="1">
    <citation type="submission" date="2016-10" db="EMBL/GenBank/DDBJ databases">
        <authorList>
            <person name="Varghese N."/>
            <person name="Submissions S."/>
        </authorList>
    </citation>
    <scope>NUCLEOTIDE SEQUENCE [LARGE SCALE GENOMIC DNA]</scope>
    <source>
        <strain evidence="17">Mob M</strain>
    </source>
</reference>
<dbReference type="PROSITE" id="PS50113">
    <property type="entry name" value="PAC"/>
    <property type="match status" value="1"/>
</dbReference>
<evidence type="ECO:0000313" key="16">
    <source>
        <dbReference type="EMBL" id="SFM27907.1"/>
    </source>
</evidence>
<dbReference type="InterPro" id="IPR000014">
    <property type="entry name" value="PAS"/>
</dbReference>
<dbReference type="SMART" id="SM00387">
    <property type="entry name" value="HATPase_c"/>
    <property type="match status" value="1"/>
</dbReference>
<evidence type="ECO:0000256" key="5">
    <source>
        <dbReference type="ARBA" id="ARBA00022679"/>
    </source>
</evidence>
<evidence type="ECO:0000256" key="12">
    <source>
        <dbReference type="SAM" id="Phobius"/>
    </source>
</evidence>
<keyword evidence="6" id="KW-0547">Nucleotide-binding</keyword>
<dbReference type="CDD" id="cd00130">
    <property type="entry name" value="PAS"/>
    <property type="match status" value="1"/>
</dbReference>
<dbReference type="InterPro" id="IPR036097">
    <property type="entry name" value="HisK_dim/P_sf"/>
</dbReference>
<dbReference type="GO" id="GO:0005886">
    <property type="term" value="C:plasma membrane"/>
    <property type="evidence" value="ECO:0007669"/>
    <property type="project" value="TreeGrafter"/>
</dbReference>
<evidence type="ECO:0000256" key="4">
    <source>
        <dbReference type="ARBA" id="ARBA00022553"/>
    </source>
</evidence>
<dbReference type="OrthoDB" id="342253at2157"/>
<feature type="domain" description="Histidine kinase" evidence="13">
    <location>
        <begin position="351"/>
        <end position="570"/>
    </location>
</feature>
<dbReference type="InterPro" id="IPR003661">
    <property type="entry name" value="HisK_dim/P_dom"/>
</dbReference>
<evidence type="ECO:0000256" key="6">
    <source>
        <dbReference type="ARBA" id="ARBA00022741"/>
    </source>
</evidence>
<dbReference type="SUPFAM" id="SSF47384">
    <property type="entry name" value="Homodimeric domain of signal transducing histidine kinase"/>
    <property type="match status" value="1"/>
</dbReference>
<dbReference type="STRING" id="487685.SAMN04488696_0703"/>
<dbReference type="Pfam" id="PF00512">
    <property type="entry name" value="HisKA"/>
    <property type="match status" value="1"/>
</dbReference>
<accession>A0A1I4PJL4</accession>
<evidence type="ECO:0000256" key="8">
    <source>
        <dbReference type="ARBA" id="ARBA00022840"/>
    </source>
</evidence>
<gene>
    <name evidence="16" type="ORF">SAMN04488696_0703</name>
</gene>
<dbReference type="InterPro" id="IPR035965">
    <property type="entry name" value="PAS-like_dom_sf"/>
</dbReference>
<comment type="catalytic activity">
    <reaction evidence="1">
        <text>ATP + protein L-histidine = ADP + protein N-phospho-L-histidine.</text>
        <dbReference type="EC" id="2.7.13.3"/>
    </reaction>
</comment>
<dbReference type="PANTHER" id="PTHR43047">
    <property type="entry name" value="TWO-COMPONENT HISTIDINE PROTEIN KINASE"/>
    <property type="match status" value="1"/>
</dbReference>
<keyword evidence="7" id="KW-0418">Kinase</keyword>
<keyword evidence="10 12" id="KW-0472">Membrane</keyword>
<protein>
    <recommendedName>
        <fullName evidence="3">histidine kinase</fullName>
        <ecNumber evidence="3">2.7.13.3</ecNumber>
    </recommendedName>
</protein>
<dbReference type="Pfam" id="PF08448">
    <property type="entry name" value="PAS_4"/>
    <property type="match status" value="1"/>
</dbReference>
<feature type="domain" description="PAC" evidence="15">
    <location>
        <begin position="280"/>
        <end position="333"/>
    </location>
</feature>
<dbReference type="InterPro" id="IPR005467">
    <property type="entry name" value="His_kinase_dom"/>
</dbReference>
<dbReference type="CDD" id="cd16922">
    <property type="entry name" value="HATPase_EvgS-ArcB-TorS-like"/>
    <property type="match status" value="1"/>
</dbReference>
<dbReference type="SMART" id="SM00388">
    <property type="entry name" value="HisKA"/>
    <property type="match status" value="1"/>
</dbReference>
<dbReference type="SMART" id="SM00091">
    <property type="entry name" value="PAS"/>
    <property type="match status" value="1"/>
</dbReference>
<comment type="subcellular location">
    <subcellularLocation>
        <location evidence="2">Membrane</location>
    </subcellularLocation>
</comment>
<dbReference type="Gene3D" id="1.10.287.130">
    <property type="match status" value="1"/>
</dbReference>
<dbReference type="Gene3D" id="3.30.450.20">
    <property type="entry name" value="PAS domain"/>
    <property type="match status" value="1"/>
</dbReference>
<dbReference type="NCBIfam" id="TIGR00229">
    <property type="entry name" value="sensory_box"/>
    <property type="match status" value="1"/>
</dbReference>
<evidence type="ECO:0000256" key="7">
    <source>
        <dbReference type="ARBA" id="ARBA00022777"/>
    </source>
</evidence>
<evidence type="ECO:0000256" key="3">
    <source>
        <dbReference type="ARBA" id="ARBA00012438"/>
    </source>
</evidence>
<evidence type="ECO:0000313" key="17">
    <source>
        <dbReference type="Proteomes" id="UP000198535"/>
    </source>
</evidence>
<dbReference type="FunFam" id="1.10.287.130:FF:000038">
    <property type="entry name" value="Sensory transduction histidine kinase"/>
    <property type="match status" value="1"/>
</dbReference>
<keyword evidence="4" id="KW-0597">Phosphoprotein</keyword>
<dbReference type="EC" id="2.7.13.3" evidence="3"/>
<evidence type="ECO:0000256" key="1">
    <source>
        <dbReference type="ARBA" id="ARBA00000085"/>
    </source>
</evidence>
<dbReference type="GO" id="GO:0005524">
    <property type="term" value="F:ATP binding"/>
    <property type="evidence" value="ECO:0007669"/>
    <property type="project" value="UniProtKB-KW"/>
</dbReference>
<dbReference type="PANTHER" id="PTHR43047:SF72">
    <property type="entry name" value="OSMOSENSING HISTIDINE PROTEIN KINASE SLN1"/>
    <property type="match status" value="1"/>
</dbReference>
<dbReference type="FunFam" id="3.30.565.10:FF:000010">
    <property type="entry name" value="Sensor histidine kinase RcsC"/>
    <property type="match status" value="1"/>
</dbReference>
<dbReference type="EMBL" id="FOUJ01000001">
    <property type="protein sequence ID" value="SFM27907.1"/>
    <property type="molecule type" value="Genomic_DNA"/>
</dbReference>
<evidence type="ECO:0000256" key="2">
    <source>
        <dbReference type="ARBA" id="ARBA00004370"/>
    </source>
</evidence>
<name>A0A1I4PJL4_9EURY</name>
<dbReference type="InterPro" id="IPR004358">
    <property type="entry name" value="Sig_transdc_His_kin-like_C"/>
</dbReference>
<evidence type="ECO:0000259" key="13">
    <source>
        <dbReference type="PROSITE" id="PS50109"/>
    </source>
</evidence>
<dbReference type="SUPFAM" id="SSF55785">
    <property type="entry name" value="PYP-like sensor domain (PAS domain)"/>
    <property type="match status" value="1"/>
</dbReference>
<proteinExistence type="predicted"/>
<dbReference type="PROSITE" id="PS50109">
    <property type="entry name" value="HIS_KIN"/>
    <property type="match status" value="1"/>
</dbReference>
<keyword evidence="11" id="KW-0131">Cell cycle</keyword>
<dbReference type="SUPFAM" id="SSF55874">
    <property type="entry name" value="ATPase domain of HSP90 chaperone/DNA topoisomerase II/histidine kinase"/>
    <property type="match status" value="1"/>
</dbReference>
<dbReference type="PROSITE" id="PS50112">
    <property type="entry name" value="PAS"/>
    <property type="match status" value="1"/>
</dbReference>
<keyword evidence="17" id="KW-1185">Reference proteome</keyword>
<dbReference type="Pfam" id="PF02518">
    <property type="entry name" value="HATPase_c"/>
    <property type="match status" value="1"/>
</dbReference>
<dbReference type="InterPro" id="IPR036890">
    <property type="entry name" value="HATPase_C_sf"/>
</dbReference>
<evidence type="ECO:0000256" key="11">
    <source>
        <dbReference type="ARBA" id="ARBA00023306"/>
    </source>
</evidence>
<sequence length="570" mass="64490">MRSDHKIILVSVVFGILFWLLDSVLDHYFYYEGSVQELMITDIPPHELYVRSMVIILFLISGITLSQMVKRLNTIGAGLDEKVKELECLYQISEIIGENHPIEDTLKRIANSIISTWQYLDLTGVRIVMGEMHVRSDRFTETGVRLSQNIVVNGWHAGFIEVCYSEENAEAGENCLLDEEKSLLNIIAESIGQFSIRKRSEQELMESATELRALVNTIPDLVSLKDENGIYIECNPKYERFLGAKKEDIIGKNDYELLDRELADAFNEQEKAVLEKGEISVDEKEIIYADGGKREIVEIIRAPIYTPKGSLMGLLFIGRDVTIRKETELGLFKDKELAEESSEVKGRFLANMSHELRTPLSSIIGFSDILAERNFGELNEDQSKFVQNIRTSGEHLLELINNILDNSKIESGQMEFEPDRFFPKELIDEVFSLIEPVSETRSIELRSDVDLDGVEIYADRIKMKQIMYNLLSNAIKFTPENGRIDISSKLLDDSIQISISDTGIGIPSDKQHTIFEPYKQATSSSNGHYKGTGLGLAIVKQFVEMHGGQITVESEEGKGSTFIFTIPVKM</sequence>
<evidence type="ECO:0000259" key="14">
    <source>
        <dbReference type="PROSITE" id="PS50112"/>
    </source>
</evidence>
<dbReference type="InterPro" id="IPR013656">
    <property type="entry name" value="PAS_4"/>
</dbReference>
<dbReference type="InterPro" id="IPR000700">
    <property type="entry name" value="PAS-assoc_C"/>
</dbReference>
<dbReference type="Proteomes" id="UP000198535">
    <property type="component" value="Unassembled WGS sequence"/>
</dbReference>
<dbReference type="PRINTS" id="PR00344">
    <property type="entry name" value="BCTRLSENSOR"/>
</dbReference>
<keyword evidence="12" id="KW-0812">Transmembrane</keyword>
<dbReference type="GO" id="GO:0009927">
    <property type="term" value="F:histidine phosphotransfer kinase activity"/>
    <property type="evidence" value="ECO:0007669"/>
    <property type="project" value="TreeGrafter"/>
</dbReference>
<feature type="transmembrane region" description="Helical" evidence="12">
    <location>
        <begin position="7"/>
        <end position="28"/>
    </location>
</feature>
<keyword evidence="12" id="KW-1133">Transmembrane helix</keyword>
<organism evidence="16 17">
    <name type="scientific">Methanolobus profundi</name>
    <dbReference type="NCBI Taxonomy" id="487685"/>
    <lineage>
        <taxon>Archaea</taxon>
        <taxon>Methanobacteriati</taxon>
        <taxon>Methanobacteriota</taxon>
        <taxon>Stenosarchaea group</taxon>
        <taxon>Methanomicrobia</taxon>
        <taxon>Methanosarcinales</taxon>
        <taxon>Methanosarcinaceae</taxon>
        <taxon>Methanolobus</taxon>
    </lineage>
</organism>
<feature type="domain" description="PAS" evidence="14">
    <location>
        <begin position="207"/>
        <end position="277"/>
    </location>
</feature>
<evidence type="ECO:0000256" key="10">
    <source>
        <dbReference type="ARBA" id="ARBA00023136"/>
    </source>
</evidence>
<dbReference type="RefSeq" id="WP_091933204.1">
    <property type="nucleotide sequence ID" value="NZ_FOUJ01000001.1"/>
</dbReference>
<evidence type="ECO:0000259" key="15">
    <source>
        <dbReference type="PROSITE" id="PS50113"/>
    </source>
</evidence>
<keyword evidence="8" id="KW-0067">ATP-binding</keyword>
<keyword evidence="5" id="KW-0808">Transferase</keyword>
<keyword evidence="9" id="KW-0902">Two-component regulatory system</keyword>
<dbReference type="Gene3D" id="3.30.565.10">
    <property type="entry name" value="Histidine kinase-like ATPase, C-terminal domain"/>
    <property type="match status" value="1"/>
</dbReference>
<dbReference type="InterPro" id="IPR003594">
    <property type="entry name" value="HATPase_dom"/>
</dbReference>